<dbReference type="SMART" id="SM00849">
    <property type="entry name" value="Lactamase_B"/>
    <property type="match status" value="1"/>
</dbReference>
<feature type="signal peptide" evidence="1">
    <location>
        <begin position="1"/>
        <end position="19"/>
    </location>
</feature>
<dbReference type="Gene3D" id="3.60.15.10">
    <property type="entry name" value="Ribonuclease Z/Hydroxyacylglutathione hydrolase-like"/>
    <property type="match status" value="1"/>
</dbReference>
<evidence type="ECO:0000259" key="2">
    <source>
        <dbReference type="SMART" id="SM00849"/>
    </source>
</evidence>
<organism evidence="3 4">
    <name type="scientific">Sporomusa ovata</name>
    <dbReference type="NCBI Taxonomy" id="2378"/>
    <lineage>
        <taxon>Bacteria</taxon>
        <taxon>Bacillati</taxon>
        <taxon>Bacillota</taxon>
        <taxon>Negativicutes</taxon>
        <taxon>Selenomonadales</taxon>
        <taxon>Sporomusaceae</taxon>
        <taxon>Sporomusa</taxon>
    </lineage>
</organism>
<dbReference type="PROSITE" id="PS51318">
    <property type="entry name" value="TAT"/>
    <property type="match status" value="1"/>
</dbReference>
<name>A0A0U1L337_9FIRM</name>
<dbReference type="InterPro" id="IPR001279">
    <property type="entry name" value="Metallo-B-lactamas"/>
</dbReference>
<reference evidence="4" key="1">
    <citation type="submission" date="2015-03" db="EMBL/GenBank/DDBJ databases">
        <authorList>
            <person name="Nijsse Bart"/>
        </authorList>
    </citation>
    <scope>NUCLEOTIDE SEQUENCE [LARGE SCALE GENOMIC DNA]</scope>
</reference>
<feature type="chain" id="PRO_5039550500" evidence="1">
    <location>
        <begin position="20"/>
        <end position="366"/>
    </location>
</feature>
<dbReference type="Proteomes" id="UP000049855">
    <property type="component" value="Unassembled WGS sequence"/>
</dbReference>
<keyword evidence="1" id="KW-0732">Signal</keyword>
<evidence type="ECO:0000313" key="4">
    <source>
        <dbReference type="Proteomes" id="UP000049855"/>
    </source>
</evidence>
<dbReference type="InterPro" id="IPR036866">
    <property type="entry name" value="RibonucZ/Hydroxyglut_hydro"/>
</dbReference>
<keyword evidence="3" id="KW-0378">Hydrolase</keyword>
<dbReference type="SUPFAM" id="SSF56281">
    <property type="entry name" value="Metallo-hydrolase/oxidoreductase"/>
    <property type="match status" value="1"/>
</dbReference>
<dbReference type="GO" id="GO:0016787">
    <property type="term" value="F:hydrolase activity"/>
    <property type="evidence" value="ECO:0007669"/>
    <property type="project" value="UniProtKB-KW"/>
</dbReference>
<proteinExistence type="predicted"/>
<dbReference type="Pfam" id="PF00753">
    <property type="entry name" value="Lactamase_B"/>
    <property type="match status" value="1"/>
</dbReference>
<dbReference type="InterPro" id="IPR041712">
    <property type="entry name" value="DHPS-like_MBL-fold"/>
</dbReference>
<dbReference type="RefSeq" id="WP_021171012.1">
    <property type="nucleotide sequence ID" value="NZ_CTRP01000014.1"/>
</dbReference>
<feature type="domain" description="Metallo-beta-lactamase" evidence="2">
    <location>
        <begin position="107"/>
        <end position="325"/>
    </location>
</feature>
<dbReference type="AlphaFoldDB" id="A0A0U1L337"/>
<dbReference type="CDD" id="cd07713">
    <property type="entry name" value="DHPS-like_MBL-fold"/>
    <property type="match status" value="1"/>
</dbReference>
<dbReference type="PANTHER" id="PTHR13754:SF13">
    <property type="entry name" value="METALLO-BETA-LACTAMASE SUPERFAMILY PROTEIN (AFU_ORTHOLOGUE AFUA_3G07630)"/>
    <property type="match status" value="1"/>
</dbReference>
<sequence>MENKLSRRSFIKGTTTAFAASYLASAALSSNLLDNRAFAATANTPAEKVNIGQIKNLKVKVISETSWFDNGVLLNDIKQAGGMFVSQYEIPWTTTGVATGYNGNNSGGYCSLIEAELMDGTRKRILFDTGWNSEWMTKRFKEEGIDKLLRNREIDCLVISHEHFDHFWAIETVTRHYPDITIYIPQGFYQEGFDLLAGKSFPKAHLKNDYPHKGKLITFDSKSIHPLFPGAALVTFDVPAITRIKGEQAFVFNVENKGLVLVTGCCHMGVLSYIQYVKANIMNSDKIYGMQGGLHISPFENWDPKFDDLLTALKEYNIEKIGANHCTGYITAGKMLGIGLPLIKGTGRNRSKSDIYLGNGDTINFS</sequence>
<protein>
    <submittedName>
        <fullName evidence="3">Metal-dependent hydrolases of the beta-lactamase superfamily II</fullName>
    </submittedName>
</protein>
<dbReference type="EMBL" id="CTRP01000014">
    <property type="protein sequence ID" value="CQR73749.1"/>
    <property type="molecule type" value="Genomic_DNA"/>
</dbReference>
<evidence type="ECO:0000256" key="1">
    <source>
        <dbReference type="SAM" id="SignalP"/>
    </source>
</evidence>
<dbReference type="InterPro" id="IPR052926">
    <property type="entry name" value="Metallo-beta-lactamase_dom"/>
</dbReference>
<evidence type="ECO:0000313" key="3">
    <source>
        <dbReference type="EMBL" id="CQR73749.1"/>
    </source>
</evidence>
<dbReference type="PANTHER" id="PTHR13754">
    <property type="entry name" value="METALLO-BETA-LACTAMASE SUPERFAMILY PROTEIN"/>
    <property type="match status" value="1"/>
</dbReference>
<dbReference type="GO" id="GO:0016740">
    <property type="term" value="F:transferase activity"/>
    <property type="evidence" value="ECO:0007669"/>
    <property type="project" value="TreeGrafter"/>
</dbReference>
<keyword evidence="4" id="KW-1185">Reference proteome</keyword>
<dbReference type="InterPro" id="IPR006311">
    <property type="entry name" value="TAT_signal"/>
</dbReference>
<accession>A0A0U1L337</accession>
<gene>
    <name evidence="3" type="ORF">SpAn4DRAFT_0211</name>
</gene>